<dbReference type="Proteomes" id="UP001501563">
    <property type="component" value="Unassembled WGS sequence"/>
</dbReference>
<dbReference type="PANTHER" id="PTHR33746:SF4">
    <property type="entry name" value="RUBRERYTHRIN"/>
    <property type="match status" value="1"/>
</dbReference>
<dbReference type="PANTHER" id="PTHR33746">
    <property type="entry name" value="RUBRERYTHRIN"/>
    <property type="match status" value="1"/>
</dbReference>
<proteinExistence type="predicted"/>
<comment type="caution">
    <text evidence="2">The sequence shown here is derived from an EMBL/GenBank/DDBJ whole genome shotgun (WGS) entry which is preliminary data.</text>
</comment>
<organism evidence="2 3">
    <name type="scientific">Streptomyces lannensis</name>
    <dbReference type="NCBI Taxonomy" id="766498"/>
    <lineage>
        <taxon>Bacteria</taxon>
        <taxon>Bacillati</taxon>
        <taxon>Actinomycetota</taxon>
        <taxon>Actinomycetes</taxon>
        <taxon>Kitasatosporales</taxon>
        <taxon>Streptomycetaceae</taxon>
        <taxon>Streptomyces</taxon>
    </lineage>
</organism>
<dbReference type="InterPro" id="IPR009078">
    <property type="entry name" value="Ferritin-like_SF"/>
</dbReference>
<evidence type="ECO:0000259" key="1">
    <source>
        <dbReference type="PROSITE" id="PS50905"/>
    </source>
</evidence>
<evidence type="ECO:0000313" key="3">
    <source>
        <dbReference type="Proteomes" id="UP001501563"/>
    </source>
</evidence>
<gene>
    <name evidence="2" type="ORF">GCM10022207_33180</name>
</gene>
<dbReference type="InterPro" id="IPR003251">
    <property type="entry name" value="Rr_diiron-bd_dom"/>
</dbReference>
<dbReference type="InterPro" id="IPR052753">
    <property type="entry name" value="Rbr2/Nigerythrin"/>
</dbReference>
<dbReference type="EMBL" id="BAAAZA010000008">
    <property type="protein sequence ID" value="GAA3866147.1"/>
    <property type="molecule type" value="Genomic_DNA"/>
</dbReference>
<dbReference type="SUPFAM" id="SSF47240">
    <property type="entry name" value="Ferritin-like"/>
    <property type="match status" value="2"/>
</dbReference>
<feature type="domain" description="Ferritin-like diiron" evidence="1">
    <location>
        <begin position="62"/>
        <end position="193"/>
    </location>
</feature>
<sequence length="341" mass="36057">MRVAWDGASAQRSAPEGGIMFRHSIRTLVVGLCTLTAASQAATAVALAVPGDHHQATYATTRTLHSQTLDDLMTAMKGEAFAHAVYNLFSTQADSQAYPAVGELFRNTAQTELNEHLHEAATLAGAVGSNADNLREAINGETYEHQVMYRGFADQARKDGDIEAADLFAEIATDEGRHRDAYRAALAVVTTGQGAIPAPPKADMVSVPAGLPKVKAARTKANLDTAMHGEALAHAKYMLFAARAQQTGNPALARLFEGTGRVELHEHFAGEAVLAGLVSTTKDNLSKAIAGEHNEATILYPGFAERAVAVGDTAAAGYFRDTAADEAKHAAAFEQALNQLH</sequence>
<dbReference type="Pfam" id="PF02915">
    <property type="entry name" value="Rubrerythrin"/>
    <property type="match status" value="2"/>
</dbReference>
<protein>
    <recommendedName>
        <fullName evidence="1">Ferritin-like diiron domain-containing protein</fullName>
    </recommendedName>
</protein>
<dbReference type="Gene3D" id="1.20.1260.10">
    <property type="match status" value="2"/>
</dbReference>
<reference evidence="3" key="1">
    <citation type="journal article" date="2019" name="Int. J. Syst. Evol. Microbiol.">
        <title>The Global Catalogue of Microorganisms (GCM) 10K type strain sequencing project: providing services to taxonomists for standard genome sequencing and annotation.</title>
        <authorList>
            <consortium name="The Broad Institute Genomics Platform"/>
            <consortium name="The Broad Institute Genome Sequencing Center for Infectious Disease"/>
            <person name="Wu L."/>
            <person name="Ma J."/>
        </authorList>
    </citation>
    <scope>NUCLEOTIDE SEQUENCE [LARGE SCALE GENOMIC DNA]</scope>
    <source>
        <strain evidence="3">JCM 16578</strain>
    </source>
</reference>
<dbReference type="CDD" id="cd01041">
    <property type="entry name" value="Rubrerythrin"/>
    <property type="match status" value="1"/>
</dbReference>
<dbReference type="InterPro" id="IPR012347">
    <property type="entry name" value="Ferritin-like"/>
</dbReference>
<keyword evidence="3" id="KW-1185">Reference proteome</keyword>
<name>A0ABP7K6K9_9ACTN</name>
<dbReference type="PROSITE" id="PS50905">
    <property type="entry name" value="FERRITIN_LIKE"/>
    <property type="match status" value="2"/>
</dbReference>
<accession>A0ABP7K6K9</accession>
<evidence type="ECO:0000313" key="2">
    <source>
        <dbReference type="EMBL" id="GAA3866147.1"/>
    </source>
</evidence>
<feature type="domain" description="Ferritin-like diiron" evidence="1">
    <location>
        <begin position="213"/>
        <end position="341"/>
    </location>
</feature>
<dbReference type="InterPro" id="IPR009040">
    <property type="entry name" value="Ferritin-like_diiron"/>
</dbReference>